<name>A0A2M8KUV2_9BACT</name>
<dbReference type="EMBL" id="PFEE01000044">
    <property type="protein sequence ID" value="PJE63681.1"/>
    <property type="molecule type" value="Genomic_DNA"/>
</dbReference>
<organism evidence="4 5">
    <name type="scientific">Candidatus Roizmanbacteria bacterium CG10_big_fil_rev_8_21_14_0_10_45_7</name>
    <dbReference type="NCBI Taxonomy" id="1974854"/>
    <lineage>
        <taxon>Bacteria</taxon>
        <taxon>Candidatus Roizmaniibacteriota</taxon>
    </lineage>
</organism>
<evidence type="ECO:0000256" key="2">
    <source>
        <dbReference type="PIRSR" id="PIRSR000705-3"/>
    </source>
</evidence>
<dbReference type="InterPro" id="IPR027417">
    <property type="entry name" value="P-loop_NTPase"/>
</dbReference>
<dbReference type="Gene3D" id="3.40.50.300">
    <property type="entry name" value="P-loop containing nucleotide triphosphate hydrolases"/>
    <property type="match status" value="1"/>
</dbReference>
<dbReference type="InterPro" id="IPR031314">
    <property type="entry name" value="DNK_dom"/>
</dbReference>
<evidence type="ECO:0000256" key="1">
    <source>
        <dbReference type="PIRSR" id="PIRSR000705-1"/>
    </source>
</evidence>
<evidence type="ECO:0000313" key="4">
    <source>
        <dbReference type="EMBL" id="PJE63681.1"/>
    </source>
</evidence>
<dbReference type="PIRSF" id="PIRSF000705">
    <property type="entry name" value="DNK"/>
    <property type="match status" value="1"/>
</dbReference>
<gene>
    <name evidence="4" type="ORF">COU89_01990</name>
</gene>
<dbReference type="InterPro" id="IPR002624">
    <property type="entry name" value="DCK/DGK"/>
</dbReference>
<feature type="active site" description="Proton acceptor" evidence="1">
    <location>
        <position position="83"/>
    </location>
</feature>
<sequence length="212" mass="23835">MHHQVTLIGPIGSGKTTASQILAEKLGLPLLDADLYETNPFLPDYIANTPRWAFTTELFFTLARIKKLKVIKSMLQKSSVIVDSGLIMSHQVYTKNHLVQGTMTAAEWEFFTRIIGDYQSDLPAPDIVIHLTCSPTVQLQRIQARGRSFESGYTLEYLQSITDRLFEYSESLANIKETTLLTFDSQKYDLTKLSGQNALLSLLTPLLSSFRA</sequence>
<dbReference type="GO" id="GO:0019136">
    <property type="term" value="F:deoxynucleoside kinase activity"/>
    <property type="evidence" value="ECO:0007669"/>
    <property type="project" value="InterPro"/>
</dbReference>
<dbReference type="AlphaFoldDB" id="A0A2M8KUV2"/>
<comment type="caution">
    <text evidence="4">The sequence shown here is derived from an EMBL/GenBank/DDBJ whole genome shotgun (WGS) entry which is preliminary data.</text>
</comment>
<keyword evidence="2" id="KW-0067">ATP-binding</keyword>
<dbReference type="GO" id="GO:0005737">
    <property type="term" value="C:cytoplasm"/>
    <property type="evidence" value="ECO:0007669"/>
    <property type="project" value="TreeGrafter"/>
</dbReference>
<accession>A0A2M8KUV2</accession>
<dbReference type="PANTHER" id="PTHR10513">
    <property type="entry name" value="DEOXYNUCLEOSIDE KINASE"/>
    <property type="match status" value="1"/>
</dbReference>
<dbReference type="PANTHER" id="PTHR10513:SF46">
    <property type="entry name" value="DEOXYGUANOSINE KINASE"/>
    <property type="match status" value="1"/>
</dbReference>
<dbReference type="Proteomes" id="UP000231569">
    <property type="component" value="Unassembled WGS sequence"/>
</dbReference>
<dbReference type="Pfam" id="PF01712">
    <property type="entry name" value="dNK"/>
    <property type="match status" value="1"/>
</dbReference>
<dbReference type="InterPro" id="IPR050566">
    <property type="entry name" value="Deoxyribonucleoside_kinase"/>
</dbReference>
<protein>
    <recommendedName>
        <fullName evidence="3">Deoxynucleoside kinase domain-containing protein</fullName>
    </recommendedName>
</protein>
<evidence type="ECO:0000313" key="5">
    <source>
        <dbReference type="Proteomes" id="UP000231569"/>
    </source>
</evidence>
<dbReference type="GO" id="GO:0005524">
    <property type="term" value="F:ATP binding"/>
    <property type="evidence" value="ECO:0007669"/>
    <property type="project" value="UniProtKB-KW"/>
</dbReference>
<keyword evidence="2" id="KW-0547">Nucleotide-binding</keyword>
<feature type="binding site" evidence="2">
    <location>
        <begin position="141"/>
        <end position="145"/>
    </location>
    <ligand>
        <name>ATP</name>
        <dbReference type="ChEBI" id="CHEBI:30616"/>
    </ligand>
</feature>
<evidence type="ECO:0000259" key="3">
    <source>
        <dbReference type="Pfam" id="PF01712"/>
    </source>
</evidence>
<feature type="binding site" evidence="2">
    <location>
        <begin position="9"/>
        <end position="17"/>
    </location>
    <ligand>
        <name>ATP</name>
        <dbReference type="ChEBI" id="CHEBI:30616"/>
    </ligand>
</feature>
<feature type="domain" description="Deoxynucleoside kinase" evidence="3">
    <location>
        <begin position="9"/>
        <end position="192"/>
    </location>
</feature>
<reference evidence="5" key="1">
    <citation type="submission" date="2017-09" db="EMBL/GenBank/DDBJ databases">
        <title>Depth-based differentiation of microbial function through sediment-hosted aquifers and enrichment of novel symbionts in the deep terrestrial subsurface.</title>
        <authorList>
            <person name="Probst A.J."/>
            <person name="Ladd B."/>
            <person name="Jarett J.K."/>
            <person name="Geller-Mcgrath D.E."/>
            <person name="Sieber C.M.K."/>
            <person name="Emerson J.B."/>
            <person name="Anantharaman K."/>
            <person name="Thomas B.C."/>
            <person name="Malmstrom R."/>
            <person name="Stieglmeier M."/>
            <person name="Klingl A."/>
            <person name="Woyke T."/>
            <person name="Ryan C.M."/>
            <person name="Banfield J.F."/>
        </authorList>
    </citation>
    <scope>NUCLEOTIDE SEQUENCE [LARGE SCALE GENOMIC DNA]</scope>
</reference>
<proteinExistence type="predicted"/>
<dbReference type="SUPFAM" id="SSF52540">
    <property type="entry name" value="P-loop containing nucleoside triphosphate hydrolases"/>
    <property type="match status" value="1"/>
</dbReference>